<protein>
    <submittedName>
        <fullName evidence="1">Uncharacterized protein</fullName>
    </submittedName>
</protein>
<evidence type="ECO:0000313" key="2">
    <source>
        <dbReference type="Proteomes" id="UP000197138"/>
    </source>
</evidence>
<accession>A0A218VUQ4</accession>
<sequence length="71" mass="7889">MLQGATQFDIFLKRRTYTVAPGSPMINLAESESAIVLARTYVPRSDLGSEDAVLRAMTTLLDSVWRSGEQR</sequence>
<comment type="caution">
    <text evidence="1">The sequence shown here is derived from an EMBL/GenBank/DDBJ whole genome shotgun (WGS) entry which is preliminary data.</text>
</comment>
<name>A0A218VUQ4_PUNGR</name>
<dbReference type="Proteomes" id="UP000197138">
    <property type="component" value="Unassembled WGS sequence"/>
</dbReference>
<dbReference type="EMBL" id="MTKT01005898">
    <property type="protein sequence ID" value="OWM63632.1"/>
    <property type="molecule type" value="Genomic_DNA"/>
</dbReference>
<dbReference type="AlphaFoldDB" id="A0A218VUQ4"/>
<proteinExistence type="predicted"/>
<gene>
    <name evidence="1" type="ORF">CDL15_Pgr008175</name>
</gene>
<evidence type="ECO:0000313" key="1">
    <source>
        <dbReference type="EMBL" id="OWM63632.1"/>
    </source>
</evidence>
<organism evidence="1 2">
    <name type="scientific">Punica granatum</name>
    <name type="common">Pomegranate</name>
    <dbReference type="NCBI Taxonomy" id="22663"/>
    <lineage>
        <taxon>Eukaryota</taxon>
        <taxon>Viridiplantae</taxon>
        <taxon>Streptophyta</taxon>
        <taxon>Embryophyta</taxon>
        <taxon>Tracheophyta</taxon>
        <taxon>Spermatophyta</taxon>
        <taxon>Magnoliopsida</taxon>
        <taxon>eudicotyledons</taxon>
        <taxon>Gunneridae</taxon>
        <taxon>Pentapetalae</taxon>
        <taxon>rosids</taxon>
        <taxon>malvids</taxon>
        <taxon>Myrtales</taxon>
        <taxon>Lythraceae</taxon>
        <taxon>Punica</taxon>
    </lineage>
</organism>
<reference evidence="2" key="1">
    <citation type="journal article" date="2017" name="Plant J.">
        <title>The pomegranate (Punica granatum L.) genome and the genomics of punicalagin biosynthesis.</title>
        <authorList>
            <person name="Qin G."/>
            <person name="Xu C."/>
            <person name="Ming R."/>
            <person name="Tang H."/>
            <person name="Guyot R."/>
            <person name="Kramer E.M."/>
            <person name="Hu Y."/>
            <person name="Yi X."/>
            <person name="Qi Y."/>
            <person name="Xu X."/>
            <person name="Gao Z."/>
            <person name="Pan H."/>
            <person name="Jian J."/>
            <person name="Tian Y."/>
            <person name="Yue Z."/>
            <person name="Xu Y."/>
        </authorList>
    </citation>
    <scope>NUCLEOTIDE SEQUENCE [LARGE SCALE GENOMIC DNA]</scope>
    <source>
        <strain evidence="2">cv. Dabenzi</strain>
    </source>
</reference>